<protein>
    <submittedName>
        <fullName evidence="1">Uncharacterized protein</fullName>
    </submittedName>
</protein>
<dbReference type="KEGG" id="dma:DMR_09770"/>
<dbReference type="EMBL" id="AP010904">
    <property type="protein sequence ID" value="BAH74468.1"/>
    <property type="molecule type" value="Genomic_DNA"/>
</dbReference>
<sequence>MLGHDQSQVVPVPPVGPVVVSVSHQPQLGKFTWCCCWRRKSSRITQDKSPVKLP</sequence>
<name>C4XKS9_SOLM1</name>
<evidence type="ECO:0000313" key="1">
    <source>
        <dbReference type="EMBL" id="BAH74468.1"/>
    </source>
</evidence>
<dbReference type="Proteomes" id="UP000009071">
    <property type="component" value="Chromosome"/>
</dbReference>
<accession>C4XKS9</accession>
<dbReference type="STRING" id="573370.DMR_09770"/>
<dbReference type="HOGENOM" id="CLU_3042750_0_0_7"/>
<dbReference type="AlphaFoldDB" id="C4XKS9"/>
<keyword evidence="2" id="KW-1185">Reference proteome</keyword>
<gene>
    <name evidence="1" type="ordered locus">DMR_09770</name>
</gene>
<evidence type="ECO:0000313" key="2">
    <source>
        <dbReference type="Proteomes" id="UP000009071"/>
    </source>
</evidence>
<organism evidence="1 2">
    <name type="scientific">Solidesulfovibrio magneticus (strain ATCC 700980 / DSM 13731 / RS-1)</name>
    <name type="common">Desulfovibrio magneticus</name>
    <dbReference type="NCBI Taxonomy" id="573370"/>
    <lineage>
        <taxon>Bacteria</taxon>
        <taxon>Pseudomonadati</taxon>
        <taxon>Thermodesulfobacteriota</taxon>
        <taxon>Desulfovibrionia</taxon>
        <taxon>Desulfovibrionales</taxon>
        <taxon>Desulfovibrionaceae</taxon>
        <taxon>Solidesulfovibrio</taxon>
    </lineage>
</organism>
<proteinExistence type="predicted"/>
<reference evidence="1 2" key="1">
    <citation type="journal article" date="2009" name="Genome Res.">
        <title>Whole genome sequence of Desulfovibrio magneticus strain RS-1 revealed common gene clusters in magnetotactic bacteria.</title>
        <authorList>
            <person name="Nakazawa H."/>
            <person name="Arakaki A."/>
            <person name="Narita-Yamada S."/>
            <person name="Yashiro I."/>
            <person name="Jinno K."/>
            <person name="Aoki N."/>
            <person name="Tsuruyama A."/>
            <person name="Okamura Y."/>
            <person name="Tanikawa S."/>
            <person name="Fujita N."/>
            <person name="Takeyama H."/>
            <person name="Matsunaga T."/>
        </authorList>
    </citation>
    <scope>NUCLEOTIDE SEQUENCE [LARGE SCALE GENOMIC DNA]</scope>
    <source>
        <strain evidence="2">ATCC 700980 / DSM 13731 / RS-1</strain>
    </source>
</reference>